<dbReference type="RefSeq" id="WP_022347077.1">
    <property type="nucleotide sequence ID" value="NZ_JGCY01000016.1"/>
</dbReference>
<dbReference type="NCBIfam" id="NF009948">
    <property type="entry name" value="PRK13412.1"/>
    <property type="match status" value="1"/>
</dbReference>
<dbReference type="SUPFAM" id="SSF54211">
    <property type="entry name" value="Ribosomal protein S5 domain 2-like"/>
    <property type="match status" value="1"/>
</dbReference>
<dbReference type="InterPro" id="IPR013750">
    <property type="entry name" value="GHMP_kinase_C_dom"/>
</dbReference>
<dbReference type="InterPro" id="IPR012887">
    <property type="entry name" value="GDP_fucose_pyrophosphorylase"/>
</dbReference>
<feature type="domain" description="GDP-fucose pyrophosphorylase" evidence="7">
    <location>
        <begin position="64"/>
        <end position="430"/>
    </location>
</feature>
<dbReference type="Pfam" id="PF07959">
    <property type="entry name" value="Fucose_pyrophosphorylase"/>
    <property type="match status" value="1"/>
</dbReference>
<dbReference type="PATRIC" id="fig|1339315.3.peg.42"/>
<keyword evidence="1" id="KW-0808">Transferase</keyword>
<dbReference type="InterPro" id="IPR036554">
    <property type="entry name" value="GHMP_kinase_C_sf"/>
</dbReference>
<feature type="domain" description="GHMP kinase C-terminal" evidence="8">
    <location>
        <begin position="846"/>
        <end position="927"/>
    </location>
</feature>
<comment type="similarity">
    <text evidence="5">Belongs to the GHMP kinase family.</text>
</comment>
<dbReference type="PANTHER" id="PTHR32463:SF0">
    <property type="entry name" value="L-FUCOSE KINASE"/>
    <property type="match status" value="1"/>
</dbReference>
<evidence type="ECO:0000256" key="2">
    <source>
        <dbReference type="ARBA" id="ARBA00022741"/>
    </source>
</evidence>
<dbReference type="AlphaFoldDB" id="A0A015U1Q8"/>
<dbReference type="InterPro" id="IPR001174">
    <property type="entry name" value="HddA/FKP"/>
</dbReference>
<dbReference type="InterPro" id="IPR020568">
    <property type="entry name" value="Ribosomal_Su5_D2-typ_SF"/>
</dbReference>
<evidence type="ECO:0000256" key="3">
    <source>
        <dbReference type="ARBA" id="ARBA00022777"/>
    </source>
</evidence>
<proteinExistence type="inferred from homology"/>
<dbReference type="Proteomes" id="UP000020529">
    <property type="component" value="Unassembled WGS sequence"/>
</dbReference>
<dbReference type="Pfam" id="PF08544">
    <property type="entry name" value="GHMP_kinases_C"/>
    <property type="match status" value="1"/>
</dbReference>
<evidence type="ECO:0000256" key="1">
    <source>
        <dbReference type="ARBA" id="ARBA00022679"/>
    </source>
</evidence>
<keyword evidence="2" id="KW-0547">Nucleotide-binding</keyword>
<dbReference type="GO" id="GO:0042352">
    <property type="term" value="P:GDP-L-fucose salvage"/>
    <property type="evidence" value="ECO:0007669"/>
    <property type="project" value="TreeGrafter"/>
</dbReference>
<evidence type="ECO:0000259" key="7">
    <source>
        <dbReference type="Pfam" id="PF07959"/>
    </source>
</evidence>
<comment type="caution">
    <text evidence="9">The sequence shown here is derived from an EMBL/GenBank/DDBJ whole genome shotgun (WGS) entry which is preliminary data.</text>
</comment>
<protein>
    <submittedName>
        <fullName evidence="9">L-fucokinase family protein</fullName>
    </submittedName>
</protein>
<dbReference type="PRINTS" id="PR00960">
    <property type="entry name" value="LMBPPROTEIN"/>
</dbReference>
<evidence type="ECO:0000313" key="9">
    <source>
        <dbReference type="EMBL" id="EXY77071.1"/>
    </source>
</evidence>
<reference evidence="9 10" key="1">
    <citation type="submission" date="2014-02" db="EMBL/GenBank/DDBJ databases">
        <authorList>
            <person name="Sears C."/>
            <person name="Carroll K."/>
            <person name="Sack B.R."/>
            <person name="Qadri F."/>
            <person name="Myers L.L."/>
            <person name="Chung G.-T."/>
            <person name="Escheverria P."/>
            <person name="Fraser C.M."/>
            <person name="Sadzewicz L."/>
            <person name="Shefchek K.A."/>
            <person name="Tallon L."/>
            <person name="Das S.P."/>
            <person name="Daugherty S."/>
            <person name="Mongodin E.F."/>
        </authorList>
    </citation>
    <scope>NUCLEOTIDE SEQUENCE [LARGE SCALE GENOMIC DNA]</scope>
    <source>
        <strain evidence="10">3988T(B)14</strain>
    </source>
</reference>
<dbReference type="Gene3D" id="3.30.230.120">
    <property type="match status" value="1"/>
</dbReference>
<sequence length="949" mass="105643">MQKLLSLPPNLVQSFHELERVNRTDWFCTSDPVGKKLGSGGGTSWLLEECYNEYSDGATFGEWLEKEKRILLHAGGQSRRLPGYAPSGKILTPVPVFRWERGQHLGQNLLSLQLPLYEKIMSLAPDKLHTLIASGDVYIRSEKPLQSIPEADVVCYGLWVDPSLATHHGVFASDRKHPEQLDFMLQKPSLAELESLSKTHLFLMDIGIWLLSDRAVEILIKRSHKESSEELKYYDLYSDFGLALGTHPRIEDEEVNTLSVAILPLPGGEFYHYGTSKELISSTLSVQNKVYDQRRIMHRKVKPNPAMFVQNAVVRIPLCAENADLWIENSHIGPKWKIASRHIITGVPENDWSLAVPAGVCVDVVPMGDKGFVARPYGLDDVFKGDLRDSKTTLTGIPFGEWMSKRGLSYTDLKGRTDDLQAASVFPMVNSVEELGLVLRWMLSEPELEEGKNIWLRSERFSADEISAGANLKRLYAQREEFRKGNWKALAVNHEKSVFYQLDLADAAEDFVRLGLDMPELLPEDALQMSRIHNRMLRARILKLDGKDYRPEEQAAFDLLRDGLLDGISNRKSTPKLDVYSDQIVWGRSPVRIDMAGGWTDTPPYSLYSGGNVVNLAIELNGQPPLQVYVKPCKDFHIVLRSIDMGAMEIVSTFDELQDYKKIGSPFSIPKAALSLAGFAPAFSAVSYASLEEQLKDFGAGIEVTLLAAIPAGSGLGTSSILASTVLGAINDFCGLAWDKNEICQRTLVLEQLLTTGGGWQDQYGGVLQGVKLLQTEAGFAQSPLVRWLPDHLFTHPEYKDCHLLYYTGITRTAKGILAEIVSSMFLNSSLHLNLLSEMKAHALDMNEAIQRGSFVEFGRLVGKTWEQNKALDSGTNPPAVEAIIDLIKDYTLGYKLPGAGGGGYLYMVAKDPQAAVRIRKILTENAPNPRARFVEMTLSDKGFQVSRS</sequence>
<dbReference type="Pfam" id="PF00288">
    <property type="entry name" value="GHMP_kinases_N"/>
    <property type="match status" value="1"/>
</dbReference>
<organism evidence="9 10">
    <name type="scientific">Bacteroides fragilis str. 3988T(B)14</name>
    <dbReference type="NCBI Taxonomy" id="1339315"/>
    <lineage>
        <taxon>Bacteria</taxon>
        <taxon>Pseudomonadati</taxon>
        <taxon>Bacteroidota</taxon>
        <taxon>Bacteroidia</taxon>
        <taxon>Bacteroidales</taxon>
        <taxon>Bacteroidaceae</taxon>
        <taxon>Bacteroides</taxon>
    </lineage>
</organism>
<dbReference type="InterPro" id="IPR052203">
    <property type="entry name" value="GHMP_Kinase-Related"/>
</dbReference>
<evidence type="ECO:0000259" key="6">
    <source>
        <dbReference type="Pfam" id="PF00288"/>
    </source>
</evidence>
<dbReference type="GO" id="GO:0050201">
    <property type="term" value="F:fucokinase activity"/>
    <property type="evidence" value="ECO:0007669"/>
    <property type="project" value="TreeGrafter"/>
</dbReference>
<accession>A0A015U1Q8</accession>
<evidence type="ECO:0000313" key="10">
    <source>
        <dbReference type="Proteomes" id="UP000020529"/>
    </source>
</evidence>
<dbReference type="GO" id="GO:0005524">
    <property type="term" value="F:ATP binding"/>
    <property type="evidence" value="ECO:0007669"/>
    <property type="project" value="UniProtKB-KW"/>
</dbReference>
<dbReference type="SUPFAM" id="SSF55060">
    <property type="entry name" value="GHMP Kinase, C-terminal domain"/>
    <property type="match status" value="1"/>
</dbReference>
<keyword evidence="3 9" id="KW-0418">Kinase</keyword>
<evidence type="ECO:0000256" key="5">
    <source>
        <dbReference type="ARBA" id="ARBA00038121"/>
    </source>
</evidence>
<dbReference type="EMBL" id="JGCY01000016">
    <property type="protein sequence ID" value="EXY77071.1"/>
    <property type="molecule type" value="Genomic_DNA"/>
</dbReference>
<evidence type="ECO:0000259" key="8">
    <source>
        <dbReference type="Pfam" id="PF08544"/>
    </source>
</evidence>
<name>A0A015U1Q8_BACFG</name>
<evidence type="ECO:0000256" key="4">
    <source>
        <dbReference type="ARBA" id="ARBA00022840"/>
    </source>
</evidence>
<gene>
    <name evidence="9" type="ORF">M124_4026</name>
</gene>
<dbReference type="InterPro" id="IPR006204">
    <property type="entry name" value="GHMP_kinase_N_dom"/>
</dbReference>
<keyword evidence="4" id="KW-0067">ATP-binding</keyword>
<dbReference type="PANTHER" id="PTHR32463">
    <property type="entry name" value="L-FUCOSE KINASE"/>
    <property type="match status" value="1"/>
</dbReference>
<feature type="domain" description="GHMP kinase N-terminal" evidence="6">
    <location>
        <begin position="692"/>
        <end position="768"/>
    </location>
</feature>